<dbReference type="AlphaFoldDB" id="A0ABD3ILT2"/>
<proteinExistence type="predicted"/>
<accession>A0ABD3ILT2</accession>
<organism evidence="1 2">
    <name type="scientific">Eucalyptus globulus</name>
    <name type="common">Tasmanian blue gum</name>
    <dbReference type="NCBI Taxonomy" id="34317"/>
    <lineage>
        <taxon>Eukaryota</taxon>
        <taxon>Viridiplantae</taxon>
        <taxon>Streptophyta</taxon>
        <taxon>Embryophyta</taxon>
        <taxon>Tracheophyta</taxon>
        <taxon>Spermatophyta</taxon>
        <taxon>Magnoliopsida</taxon>
        <taxon>eudicotyledons</taxon>
        <taxon>Gunneridae</taxon>
        <taxon>Pentapetalae</taxon>
        <taxon>rosids</taxon>
        <taxon>malvids</taxon>
        <taxon>Myrtales</taxon>
        <taxon>Myrtaceae</taxon>
        <taxon>Myrtoideae</taxon>
        <taxon>Eucalypteae</taxon>
        <taxon>Eucalyptus</taxon>
    </lineage>
</organism>
<gene>
    <name evidence="1" type="ORF">ACJRO7_006349</name>
</gene>
<dbReference type="PANTHER" id="PTHR33443">
    <property type="entry name" value="ZGC:112980"/>
    <property type="match status" value="1"/>
</dbReference>
<comment type="caution">
    <text evidence="1">The sequence shown here is derived from an EMBL/GenBank/DDBJ whole genome shotgun (WGS) entry which is preliminary data.</text>
</comment>
<dbReference type="PANTHER" id="PTHR33443:SF30">
    <property type="entry name" value="SARCOSINE DEHYDROGENASE-2C PROTEIN"/>
    <property type="match status" value="1"/>
</dbReference>
<dbReference type="Proteomes" id="UP001634007">
    <property type="component" value="Unassembled WGS sequence"/>
</dbReference>
<reference evidence="1 2" key="1">
    <citation type="submission" date="2024-11" db="EMBL/GenBank/DDBJ databases">
        <title>Chromosome-level genome assembly of Eucalyptus globulus Labill. provides insights into its genome evolution.</title>
        <authorList>
            <person name="Li X."/>
        </authorList>
    </citation>
    <scope>NUCLEOTIDE SEQUENCE [LARGE SCALE GENOMIC DNA]</scope>
    <source>
        <strain evidence="1">CL2024</strain>
        <tissue evidence="1">Fresh tender leaves</tissue>
    </source>
</reference>
<keyword evidence="2" id="KW-1185">Reference proteome</keyword>
<sequence length="157" mass="18298">MANCTPLPATPGCEEPSPIRHVLCVTRDEDVKRFEETEDCFILGFDPFERISRFSLSMTEAGATDDRGDGSKDVVVIAEKGQVACRDFPHSRHLCQKFPFATTPHERHCELCYCYICDSAAPCKRWFKRNHYDATEHDNKWKSKRRRRLREKRENSK</sequence>
<evidence type="ECO:0000313" key="2">
    <source>
        <dbReference type="Proteomes" id="UP001634007"/>
    </source>
</evidence>
<protein>
    <submittedName>
        <fullName evidence="1">Uncharacterized protein</fullName>
    </submittedName>
</protein>
<dbReference type="InterPro" id="IPR053234">
    <property type="entry name" value="RPM1_Interactor"/>
</dbReference>
<evidence type="ECO:0000313" key="1">
    <source>
        <dbReference type="EMBL" id="KAL3714408.1"/>
    </source>
</evidence>
<name>A0ABD3ILT2_EUCGL</name>
<dbReference type="EMBL" id="JBJKBG010000011">
    <property type="protein sequence ID" value="KAL3714408.1"/>
    <property type="molecule type" value="Genomic_DNA"/>
</dbReference>